<keyword evidence="3" id="KW-1185">Reference proteome</keyword>
<feature type="region of interest" description="Disordered" evidence="1">
    <location>
        <begin position="1"/>
        <end position="27"/>
    </location>
</feature>
<organism evidence="2 3">
    <name type="scientific">Mollisia scopiformis</name>
    <name type="common">Conifer needle endophyte fungus</name>
    <name type="synonym">Phialocephala scopiformis</name>
    <dbReference type="NCBI Taxonomy" id="149040"/>
    <lineage>
        <taxon>Eukaryota</taxon>
        <taxon>Fungi</taxon>
        <taxon>Dikarya</taxon>
        <taxon>Ascomycota</taxon>
        <taxon>Pezizomycotina</taxon>
        <taxon>Leotiomycetes</taxon>
        <taxon>Helotiales</taxon>
        <taxon>Mollisiaceae</taxon>
        <taxon>Mollisia</taxon>
    </lineage>
</organism>
<dbReference type="RefSeq" id="XP_018065189.1">
    <property type="nucleotide sequence ID" value="XM_018213473.1"/>
</dbReference>
<proteinExistence type="predicted"/>
<feature type="compositionally biased region" description="Polar residues" evidence="1">
    <location>
        <begin position="145"/>
        <end position="154"/>
    </location>
</feature>
<evidence type="ECO:0008006" key="4">
    <source>
        <dbReference type="Google" id="ProtNLM"/>
    </source>
</evidence>
<feature type="compositionally biased region" description="Polar residues" evidence="1">
    <location>
        <begin position="123"/>
        <end position="138"/>
    </location>
</feature>
<accession>A0A194WT41</accession>
<gene>
    <name evidence="2" type="ORF">LY89DRAFT_674946</name>
</gene>
<dbReference type="OrthoDB" id="295274at2759"/>
<feature type="compositionally biased region" description="Basic and acidic residues" evidence="1">
    <location>
        <begin position="171"/>
        <end position="183"/>
    </location>
</feature>
<reference evidence="2 3" key="1">
    <citation type="submission" date="2015-10" db="EMBL/GenBank/DDBJ databases">
        <title>Full genome of DAOMC 229536 Phialocephala scopiformis, a fungal endophyte of spruce producing the potent anti-insectan compound rugulosin.</title>
        <authorList>
            <consortium name="DOE Joint Genome Institute"/>
            <person name="Walker A.K."/>
            <person name="Frasz S.L."/>
            <person name="Seifert K.A."/>
            <person name="Miller J.D."/>
            <person name="Mondo S.J."/>
            <person name="Labutti K."/>
            <person name="Lipzen A."/>
            <person name="Dockter R."/>
            <person name="Kennedy M."/>
            <person name="Grigoriev I.V."/>
            <person name="Spatafora J.W."/>
        </authorList>
    </citation>
    <scope>NUCLEOTIDE SEQUENCE [LARGE SCALE GENOMIC DNA]</scope>
    <source>
        <strain evidence="2 3">CBS 120377</strain>
    </source>
</reference>
<dbReference type="InParanoid" id="A0A194WT41"/>
<dbReference type="GeneID" id="28823199"/>
<evidence type="ECO:0000256" key="1">
    <source>
        <dbReference type="SAM" id="MobiDB-lite"/>
    </source>
</evidence>
<evidence type="ECO:0000313" key="2">
    <source>
        <dbReference type="EMBL" id="KUJ10834.1"/>
    </source>
</evidence>
<protein>
    <recommendedName>
        <fullName evidence="4">BZIP domain-containing protein</fullName>
    </recommendedName>
</protein>
<feature type="compositionally biased region" description="Low complexity" evidence="1">
    <location>
        <begin position="1"/>
        <end position="17"/>
    </location>
</feature>
<sequence length="216" mass="23910">MYDSKSNSALNNAILNSPHPTMQQQDSNSDVNRFFNVVDLVLPTGFSNMSWGTDQIFDFNNGSEYPFPQSQSHASSFDIAPGQAPALFMTGFTLQNMLPFNNSRVLPTGSFAGRTAAPSALLNTTSSGYNTRQVTGPSAQKIPSDMSSENTESNADPAPKKPRKQRKKRSKEMSQAEAEEKRQKFLDRNKVAAHKCRQLLRVILLPMTTIQHTPLL</sequence>
<feature type="compositionally biased region" description="Polar residues" evidence="1">
    <location>
        <begin position="18"/>
        <end position="27"/>
    </location>
</feature>
<dbReference type="AlphaFoldDB" id="A0A194WT41"/>
<feature type="compositionally biased region" description="Basic residues" evidence="1">
    <location>
        <begin position="160"/>
        <end position="170"/>
    </location>
</feature>
<dbReference type="Proteomes" id="UP000070700">
    <property type="component" value="Unassembled WGS sequence"/>
</dbReference>
<dbReference type="KEGG" id="psco:LY89DRAFT_674946"/>
<name>A0A194WT41_MOLSC</name>
<dbReference type="Gene3D" id="1.20.5.170">
    <property type="match status" value="1"/>
</dbReference>
<feature type="region of interest" description="Disordered" evidence="1">
    <location>
        <begin position="123"/>
        <end position="183"/>
    </location>
</feature>
<dbReference type="EMBL" id="KQ947428">
    <property type="protein sequence ID" value="KUJ10834.1"/>
    <property type="molecule type" value="Genomic_DNA"/>
</dbReference>
<evidence type="ECO:0000313" key="3">
    <source>
        <dbReference type="Proteomes" id="UP000070700"/>
    </source>
</evidence>